<organism evidence="2 3">
    <name type="scientific">Pleurodeles waltl</name>
    <name type="common">Iberian ribbed newt</name>
    <dbReference type="NCBI Taxonomy" id="8319"/>
    <lineage>
        <taxon>Eukaryota</taxon>
        <taxon>Metazoa</taxon>
        <taxon>Chordata</taxon>
        <taxon>Craniata</taxon>
        <taxon>Vertebrata</taxon>
        <taxon>Euteleostomi</taxon>
        <taxon>Amphibia</taxon>
        <taxon>Batrachia</taxon>
        <taxon>Caudata</taxon>
        <taxon>Salamandroidea</taxon>
        <taxon>Salamandridae</taxon>
        <taxon>Pleurodelinae</taxon>
        <taxon>Pleurodeles</taxon>
    </lineage>
</organism>
<gene>
    <name evidence="2" type="ORF">NDU88_009224</name>
</gene>
<proteinExistence type="predicted"/>
<feature type="region of interest" description="Disordered" evidence="1">
    <location>
        <begin position="23"/>
        <end position="84"/>
    </location>
</feature>
<dbReference type="Proteomes" id="UP001066276">
    <property type="component" value="Chromosome 8"/>
</dbReference>
<reference evidence="2" key="1">
    <citation type="journal article" date="2022" name="bioRxiv">
        <title>Sequencing and chromosome-scale assembly of the giantPleurodeles waltlgenome.</title>
        <authorList>
            <person name="Brown T."/>
            <person name="Elewa A."/>
            <person name="Iarovenko S."/>
            <person name="Subramanian E."/>
            <person name="Araus A.J."/>
            <person name="Petzold A."/>
            <person name="Susuki M."/>
            <person name="Suzuki K.-i.T."/>
            <person name="Hayashi T."/>
            <person name="Toyoda A."/>
            <person name="Oliveira C."/>
            <person name="Osipova E."/>
            <person name="Leigh N.D."/>
            <person name="Simon A."/>
            <person name="Yun M.H."/>
        </authorList>
    </citation>
    <scope>NUCLEOTIDE SEQUENCE</scope>
    <source>
        <strain evidence="2">20211129_DDA</strain>
        <tissue evidence="2">Liver</tissue>
    </source>
</reference>
<evidence type="ECO:0000313" key="2">
    <source>
        <dbReference type="EMBL" id="KAJ1121096.1"/>
    </source>
</evidence>
<evidence type="ECO:0000256" key="1">
    <source>
        <dbReference type="SAM" id="MobiDB-lite"/>
    </source>
</evidence>
<feature type="compositionally biased region" description="Basic and acidic residues" evidence="1">
    <location>
        <begin position="23"/>
        <end position="38"/>
    </location>
</feature>
<dbReference type="AlphaFoldDB" id="A0AAV7NYX8"/>
<keyword evidence="3" id="KW-1185">Reference proteome</keyword>
<accession>A0AAV7NYX8</accession>
<sequence>MEKWPGDTIESVALLWQNIERKQEEDVHQVGREGGGKEDMDEQSERDDYRIPEEGTNECTEAAVRPKTTRKDGEETSESCALTESKKDCSSRVQLWNPTTCHVPEGRGWSTYVPVYVP</sequence>
<evidence type="ECO:0000313" key="3">
    <source>
        <dbReference type="Proteomes" id="UP001066276"/>
    </source>
</evidence>
<protein>
    <submittedName>
        <fullName evidence="2">Uncharacterized protein</fullName>
    </submittedName>
</protein>
<dbReference type="EMBL" id="JANPWB010000012">
    <property type="protein sequence ID" value="KAJ1121096.1"/>
    <property type="molecule type" value="Genomic_DNA"/>
</dbReference>
<comment type="caution">
    <text evidence="2">The sequence shown here is derived from an EMBL/GenBank/DDBJ whole genome shotgun (WGS) entry which is preliminary data.</text>
</comment>
<name>A0AAV7NYX8_PLEWA</name>